<accession>F4QIM9</accession>
<dbReference type="OrthoDB" id="9760333at2"/>
<gene>
    <name evidence="15" type="ORF">ABI_02190</name>
</gene>
<evidence type="ECO:0000256" key="6">
    <source>
        <dbReference type="ARBA" id="ARBA00023004"/>
    </source>
</evidence>
<organism evidence="15 16">
    <name type="scientific">Asticcacaulis biprosthecium C19</name>
    <dbReference type="NCBI Taxonomy" id="715226"/>
    <lineage>
        <taxon>Bacteria</taxon>
        <taxon>Pseudomonadati</taxon>
        <taxon>Pseudomonadota</taxon>
        <taxon>Alphaproteobacteria</taxon>
        <taxon>Caulobacterales</taxon>
        <taxon>Caulobacteraceae</taxon>
        <taxon>Asticcacaulis</taxon>
    </lineage>
</organism>
<keyword evidence="12" id="KW-0732">Signal</keyword>
<dbReference type="HOGENOM" id="CLU_008287_15_1_5"/>
<comment type="subcellular location">
    <subcellularLocation>
        <location evidence="1">Cell outer membrane</location>
        <topology evidence="1">Multi-pass membrane protein</topology>
    </subcellularLocation>
</comment>
<feature type="chain" id="PRO_5005676680" evidence="12">
    <location>
        <begin position="26"/>
        <end position="815"/>
    </location>
</feature>
<dbReference type="InterPro" id="IPR012910">
    <property type="entry name" value="Plug_dom"/>
</dbReference>
<comment type="similarity">
    <text evidence="11">Belongs to the TonB-dependent receptor family.</text>
</comment>
<keyword evidence="3" id="KW-1134">Transmembrane beta strand</keyword>
<dbReference type="Proteomes" id="UP000006512">
    <property type="component" value="Unassembled WGS sequence"/>
</dbReference>
<dbReference type="AlphaFoldDB" id="F4QIM9"/>
<evidence type="ECO:0000259" key="13">
    <source>
        <dbReference type="Pfam" id="PF00593"/>
    </source>
</evidence>
<keyword evidence="2" id="KW-0813">Transport</keyword>
<proteinExistence type="inferred from homology"/>
<dbReference type="PANTHER" id="PTHR32552">
    <property type="entry name" value="FERRICHROME IRON RECEPTOR-RELATED"/>
    <property type="match status" value="1"/>
</dbReference>
<keyword evidence="16" id="KW-1185">Reference proteome</keyword>
<dbReference type="SUPFAM" id="SSF56935">
    <property type="entry name" value="Porins"/>
    <property type="match status" value="1"/>
</dbReference>
<keyword evidence="7" id="KW-0406">Ion transport</keyword>
<name>F4QIM9_9CAUL</name>
<dbReference type="GO" id="GO:0006826">
    <property type="term" value="P:iron ion transport"/>
    <property type="evidence" value="ECO:0007669"/>
    <property type="project" value="UniProtKB-KW"/>
</dbReference>
<dbReference type="GO" id="GO:0009279">
    <property type="term" value="C:cell outer membrane"/>
    <property type="evidence" value="ECO:0007669"/>
    <property type="project" value="UniProtKB-SubCell"/>
</dbReference>
<sequence length="815" mass="88275">MNKRILSATLLTTTMLTAMPVILHAQDAAAPVADSGEIIVTAQKRSERLSSVPIAITALTTKKLDQLNIGNFNDYALQLPSVSFQTSQPGSTNVYMRGVASGGDGNHSGSLPSVGVYLDEQPVTTIGGALDVHIYDVSRIESLAGPQGTLYGASSQAGTIRIITNKPDLSGFYGRFDAEANTISGGENGGKLEGMLNIPLSTGVALRVVGWTEKVGGYIDNVPGTRAFLPDVEGIVVDNDAFVEEDFNDLSISGARAALKIDFSEDWTATASLMGQTQKATGIFGFDESVGDMQVQRFYPDNSKDRFAQAALTVEGKIGNFDVTYATAYMDRKSSSTSDYTDYATAYDEIYTDYGGLAGYFYLYDSNGDTVDPRQYITGSYDYGKTSHELRIASPQDGKFRWVGGLFYQEQTNHIYQNYIIPNLAPEVSVNGWPETLWLTLQDREDKDTAIFGEATYDFTPTLSLTAGLRLYEYENSLIGFYGFGRNPNGKPWNGAGSSGTGVAGCYTSNGKTVRQNYDSNTTANLLPGVVPGTPCTNLGEFDNGTVVPKIAQGDGSTYRLNLSYKPKAGRLYYATLSTGFRPGGINRRGDYDYLPDYLTNLEGGWKVTLADGTLRWSGAVYHQKWEDFQFSFLGENSFTQIRNGADATINGVEMDVTWSPTSKLTLTGSAAYTDATIDGPLCPTVADSCPGAELAPAGTRLPITPEFKVAGSARYTWTEMEQRPFVQGVFAHQTGASSDLRVADAAVVGDLPAYTTINLSSGFEWSTWTMEAYVSNLTDERGQMSRYVACSVCTRPYAVIIQPRTFGIRVGSKF</sequence>
<dbReference type="InterPro" id="IPR039426">
    <property type="entry name" value="TonB-dep_rcpt-like"/>
</dbReference>
<dbReference type="RefSeq" id="WP_006270954.1">
    <property type="nucleotide sequence ID" value="NZ_GL883077.1"/>
</dbReference>
<reference evidence="16" key="1">
    <citation type="submission" date="2011-03" db="EMBL/GenBank/DDBJ databases">
        <title>Draft genome sequence of Brevundimonas diminuta.</title>
        <authorList>
            <person name="Brown P.J.B."/>
            <person name="Buechlein A."/>
            <person name="Hemmerich C."/>
            <person name="Brun Y.V."/>
        </authorList>
    </citation>
    <scope>NUCLEOTIDE SEQUENCE [LARGE SCALE GENOMIC DNA]</scope>
    <source>
        <strain evidence="16">C19</strain>
    </source>
</reference>
<evidence type="ECO:0000256" key="9">
    <source>
        <dbReference type="ARBA" id="ARBA00023136"/>
    </source>
</evidence>
<dbReference type="PANTHER" id="PTHR32552:SF81">
    <property type="entry name" value="TONB-DEPENDENT OUTER MEMBRANE RECEPTOR"/>
    <property type="match status" value="1"/>
</dbReference>
<evidence type="ECO:0000313" key="15">
    <source>
        <dbReference type="EMBL" id="EGF91788.1"/>
    </source>
</evidence>
<feature type="domain" description="TonB-dependent receptor-like beta-barrel" evidence="13">
    <location>
        <begin position="298"/>
        <end position="778"/>
    </location>
</feature>
<evidence type="ECO:0000256" key="3">
    <source>
        <dbReference type="ARBA" id="ARBA00022452"/>
    </source>
</evidence>
<dbReference type="InterPro" id="IPR036942">
    <property type="entry name" value="Beta-barrel_TonB_sf"/>
</dbReference>
<evidence type="ECO:0000256" key="8">
    <source>
        <dbReference type="ARBA" id="ARBA00023077"/>
    </source>
</evidence>
<feature type="domain" description="TonB-dependent receptor plug" evidence="14">
    <location>
        <begin position="49"/>
        <end position="159"/>
    </location>
</feature>
<evidence type="ECO:0000256" key="5">
    <source>
        <dbReference type="ARBA" id="ARBA00022692"/>
    </source>
</evidence>
<evidence type="ECO:0000256" key="2">
    <source>
        <dbReference type="ARBA" id="ARBA00022448"/>
    </source>
</evidence>
<dbReference type="EMBL" id="GL883077">
    <property type="protein sequence ID" value="EGF91788.1"/>
    <property type="molecule type" value="Genomic_DNA"/>
</dbReference>
<keyword evidence="8 11" id="KW-0798">TonB box</keyword>
<evidence type="ECO:0000256" key="4">
    <source>
        <dbReference type="ARBA" id="ARBA00022496"/>
    </source>
</evidence>
<evidence type="ECO:0000256" key="11">
    <source>
        <dbReference type="RuleBase" id="RU003357"/>
    </source>
</evidence>
<dbReference type="Pfam" id="PF00593">
    <property type="entry name" value="TonB_dep_Rec_b-barrel"/>
    <property type="match status" value="1"/>
</dbReference>
<keyword evidence="15" id="KW-0675">Receptor</keyword>
<dbReference type="Gene3D" id="2.40.170.20">
    <property type="entry name" value="TonB-dependent receptor, beta-barrel domain"/>
    <property type="match status" value="1"/>
</dbReference>
<keyword evidence="4" id="KW-0410">Iron transport</keyword>
<dbReference type="STRING" id="715226.ABI_02190"/>
<evidence type="ECO:0000313" key="16">
    <source>
        <dbReference type="Proteomes" id="UP000006512"/>
    </source>
</evidence>
<keyword evidence="5" id="KW-0812">Transmembrane</keyword>
<dbReference type="InterPro" id="IPR000531">
    <property type="entry name" value="Beta-barrel_TonB"/>
</dbReference>
<evidence type="ECO:0000256" key="10">
    <source>
        <dbReference type="ARBA" id="ARBA00023237"/>
    </source>
</evidence>
<protein>
    <submittedName>
        <fullName evidence="15">TonB dependent receptor family protein</fullName>
    </submittedName>
</protein>
<feature type="signal peptide" evidence="12">
    <location>
        <begin position="1"/>
        <end position="25"/>
    </location>
</feature>
<evidence type="ECO:0000256" key="12">
    <source>
        <dbReference type="SAM" id="SignalP"/>
    </source>
</evidence>
<keyword evidence="6" id="KW-0408">Iron</keyword>
<dbReference type="eggNOG" id="COG1629">
    <property type="taxonomic scope" value="Bacteria"/>
</dbReference>
<evidence type="ECO:0000256" key="7">
    <source>
        <dbReference type="ARBA" id="ARBA00023065"/>
    </source>
</evidence>
<evidence type="ECO:0000256" key="1">
    <source>
        <dbReference type="ARBA" id="ARBA00004571"/>
    </source>
</evidence>
<keyword evidence="10" id="KW-0998">Cell outer membrane</keyword>
<evidence type="ECO:0000259" key="14">
    <source>
        <dbReference type="Pfam" id="PF07715"/>
    </source>
</evidence>
<keyword evidence="9 11" id="KW-0472">Membrane</keyword>
<dbReference type="Pfam" id="PF07715">
    <property type="entry name" value="Plug"/>
    <property type="match status" value="1"/>
</dbReference>